<protein>
    <submittedName>
        <fullName evidence="4">DNA-binding transcriptional regulator, AcrR family</fullName>
    </submittedName>
</protein>
<keyword evidence="1 2" id="KW-0238">DNA-binding</keyword>
<dbReference type="Pfam" id="PF17932">
    <property type="entry name" value="TetR_C_24"/>
    <property type="match status" value="1"/>
</dbReference>
<dbReference type="AlphaFoldDB" id="A0A1H8XZG2"/>
<dbReference type="InterPro" id="IPR050109">
    <property type="entry name" value="HTH-type_TetR-like_transc_reg"/>
</dbReference>
<dbReference type="OrthoDB" id="1669699at2"/>
<dbReference type="InterPro" id="IPR041490">
    <property type="entry name" value="KstR2_TetR_C"/>
</dbReference>
<accession>A0A1H8XZG2</accession>
<gene>
    <name evidence="4" type="ORF">SAMN04489732_109280</name>
</gene>
<feature type="DNA-binding region" description="H-T-H motif" evidence="2">
    <location>
        <begin position="29"/>
        <end position="48"/>
    </location>
</feature>
<evidence type="ECO:0000313" key="4">
    <source>
        <dbReference type="EMBL" id="SEP44688.1"/>
    </source>
</evidence>
<name>A0A1H8XZG2_9PSEU</name>
<evidence type="ECO:0000256" key="1">
    <source>
        <dbReference type="ARBA" id="ARBA00023125"/>
    </source>
</evidence>
<proteinExistence type="predicted"/>
<evidence type="ECO:0000259" key="3">
    <source>
        <dbReference type="PROSITE" id="PS50977"/>
    </source>
</evidence>
<feature type="domain" description="HTH tetR-type" evidence="3">
    <location>
        <begin position="6"/>
        <end position="66"/>
    </location>
</feature>
<dbReference type="Pfam" id="PF00440">
    <property type="entry name" value="TetR_N"/>
    <property type="match status" value="1"/>
</dbReference>
<organism evidence="4 5">
    <name type="scientific">Amycolatopsis saalfeldensis</name>
    <dbReference type="NCBI Taxonomy" id="394193"/>
    <lineage>
        <taxon>Bacteria</taxon>
        <taxon>Bacillati</taxon>
        <taxon>Actinomycetota</taxon>
        <taxon>Actinomycetes</taxon>
        <taxon>Pseudonocardiales</taxon>
        <taxon>Pseudonocardiaceae</taxon>
        <taxon>Amycolatopsis</taxon>
    </lineage>
</organism>
<dbReference type="SUPFAM" id="SSF48498">
    <property type="entry name" value="Tetracyclin repressor-like, C-terminal domain"/>
    <property type="match status" value="1"/>
</dbReference>
<dbReference type="InterPro" id="IPR009057">
    <property type="entry name" value="Homeodomain-like_sf"/>
</dbReference>
<dbReference type="PROSITE" id="PS50977">
    <property type="entry name" value="HTH_TETR_2"/>
    <property type="match status" value="1"/>
</dbReference>
<dbReference type="PANTHER" id="PTHR30055:SF200">
    <property type="entry name" value="HTH-TYPE TRANSCRIPTIONAL REPRESSOR BDCR"/>
    <property type="match status" value="1"/>
</dbReference>
<evidence type="ECO:0000256" key="2">
    <source>
        <dbReference type="PROSITE-ProRule" id="PRU00335"/>
    </source>
</evidence>
<dbReference type="PANTHER" id="PTHR30055">
    <property type="entry name" value="HTH-TYPE TRANSCRIPTIONAL REGULATOR RUTR"/>
    <property type="match status" value="1"/>
</dbReference>
<dbReference type="GO" id="GO:0000976">
    <property type="term" value="F:transcription cis-regulatory region binding"/>
    <property type="evidence" value="ECO:0007669"/>
    <property type="project" value="TreeGrafter"/>
</dbReference>
<dbReference type="STRING" id="394193.SAMN04489732_109280"/>
<dbReference type="PRINTS" id="PR00455">
    <property type="entry name" value="HTHTETR"/>
</dbReference>
<dbReference type="InterPro" id="IPR036271">
    <property type="entry name" value="Tet_transcr_reg_TetR-rel_C_sf"/>
</dbReference>
<dbReference type="Proteomes" id="UP000198582">
    <property type="component" value="Unassembled WGS sequence"/>
</dbReference>
<dbReference type="RefSeq" id="WP_091619084.1">
    <property type="nucleotide sequence ID" value="NZ_FOEF01000009.1"/>
</dbReference>
<evidence type="ECO:0000313" key="5">
    <source>
        <dbReference type="Proteomes" id="UP000198582"/>
    </source>
</evidence>
<reference evidence="5" key="1">
    <citation type="submission" date="2016-10" db="EMBL/GenBank/DDBJ databases">
        <authorList>
            <person name="Varghese N."/>
            <person name="Submissions S."/>
        </authorList>
    </citation>
    <scope>NUCLEOTIDE SEQUENCE [LARGE SCALE GENOMIC DNA]</scope>
    <source>
        <strain evidence="5">DSM 44993</strain>
    </source>
</reference>
<dbReference type="EMBL" id="FOEF01000009">
    <property type="protein sequence ID" value="SEP44688.1"/>
    <property type="molecule type" value="Genomic_DNA"/>
</dbReference>
<dbReference type="GO" id="GO:0003700">
    <property type="term" value="F:DNA-binding transcription factor activity"/>
    <property type="evidence" value="ECO:0007669"/>
    <property type="project" value="TreeGrafter"/>
</dbReference>
<dbReference type="InterPro" id="IPR001647">
    <property type="entry name" value="HTH_TetR"/>
</dbReference>
<dbReference type="SUPFAM" id="SSF46689">
    <property type="entry name" value="Homeodomain-like"/>
    <property type="match status" value="1"/>
</dbReference>
<keyword evidence="5" id="KW-1185">Reference proteome</keyword>
<dbReference type="Gene3D" id="1.10.357.10">
    <property type="entry name" value="Tetracycline Repressor, domain 2"/>
    <property type="match status" value="1"/>
</dbReference>
<sequence length="193" mass="21308">MNDAPSPRAAEIRTAALDLFTAHGYEATTMTDIGARVGIRGPSLYKHVASKQELLADIMSGTMEALHAEYRRAVGGTGDPVERLRRAVEAHVRYHARNRREAFVGNRELRSLEEPHRSAILDRRADYASGFRALIQAGTEAGRFRASSPKLAAYAILDLGMGVAAWFRDDGQFTENEVAWEYVEFAMRLVGAG</sequence>